<feature type="chain" id="PRO_5013145175" evidence="1">
    <location>
        <begin position="18"/>
        <end position="127"/>
    </location>
</feature>
<name>A0A239PQH1_9RHOB</name>
<keyword evidence="3" id="KW-1185">Reference proteome</keyword>
<protein>
    <submittedName>
        <fullName evidence="2">Uncharacterized protein</fullName>
    </submittedName>
</protein>
<reference evidence="2 3" key="1">
    <citation type="submission" date="2017-07" db="EMBL/GenBank/DDBJ databases">
        <authorList>
            <person name="Sun Z.S."/>
            <person name="Albrecht U."/>
            <person name="Echele G."/>
            <person name="Lee C.C."/>
        </authorList>
    </citation>
    <scope>NUCLEOTIDE SEQUENCE [LARGE SCALE GENOMIC DNA]</scope>
    <source>
        <strain evidence="2 3">DSM 14827</strain>
    </source>
</reference>
<keyword evidence="1" id="KW-0732">Signal</keyword>
<evidence type="ECO:0000313" key="2">
    <source>
        <dbReference type="EMBL" id="SNT72534.1"/>
    </source>
</evidence>
<dbReference type="RefSeq" id="WP_089343345.1">
    <property type="nucleotide sequence ID" value="NZ_CP067129.1"/>
</dbReference>
<organism evidence="2 3">
    <name type="scientific">Paracoccus seriniphilus</name>
    <dbReference type="NCBI Taxonomy" id="184748"/>
    <lineage>
        <taxon>Bacteria</taxon>
        <taxon>Pseudomonadati</taxon>
        <taxon>Pseudomonadota</taxon>
        <taxon>Alphaproteobacteria</taxon>
        <taxon>Rhodobacterales</taxon>
        <taxon>Paracoccaceae</taxon>
        <taxon>Paracoccus</taxon>
    </lineage>
</organism>
<dbReference type="EMBL" id="FZQB01000003">
    <property type="protein sequence ID" value="SNT72534.1"/>
    <property type="molecule type" value="Genomic_DNA"/>
</dbReference>
<evidence type="ECO:0000313" key="3">
    <source>
        <dbReference type="Proteomes" id="UP000198307"/>
    </source>
</evidence>
<sequence length="127" mass="13948">MRLFSLAVLLFPLPAMAFTAVNGMTARQISPTEIAVDNDLRRIETQYWCAAADFAQRVLGLPGKTRIWRATAKPRQAGEAIIFTLDPQNKAAKAGLSHFGSGPRDGSVSLAMAAQNYCLNEFPFFDR</sequence>
<dbReference type="OrthoDB" id="7689766at2"/>
<gene>
    <name evidence="2" type="ORF">SAMN05444959_10331</name>
</gene>
<evidence type="ECO:0000256" key="1">
    <source>
        <dbReference type="SAM" id="SignalP"/>
    </source>
</evidence>
<dbReference type="AlphaFoldDB" id="A0A239PQH1"/>
<dbReference type="Proteomes" id="UP000198307">
    <property type="component" value="Unassembled WGS sequence"/>
</dbReference>
<proteinExistence type="predicted"/>
<feature type="signal peptide" evidence="1">
    <location>
        <begin position="1"/>
        <end position="17"/>
    </location>
</feature>
<accession>A0A239PQH1</accession>